<dbReference type="PROSITE" id="PS50977">
    <property type="entry name" value="HTH_TETR_2"/>
    <property type="match status" value="1"/>
</dbReference>
<sequence>MGEQKLTKRQIQAQNTQNKIYCTAIDLLEKKGFDNLTVEEICQKAGVSIGSFYNYFKSKNDILNIIYKVADEYFNDVVANEIKEGHSYEKIVRFFKFYADYNAERGLDFIKHLYNSQNKIFITDGRNMQNVLQKIIEEGQEKREIEAQIKPREMVEYLFIAARGLIYDWCLHDGNYDLSEFVVNYMKRLVKIFII</sequence>
<dbReference type="RefSeq" id="WP_073006815.1">
    <property type="nucleotide sequence ID" value="NZ_FQZO01000003.1"/>
</dbReference>
<evidence type="ECO:0000313" key="4">
    <source>
        <dbReference type="EMBL" id="SHJ18206.1"/>
    </source>
</evidence>
<dbReference type="GO" id="GO:0003677">
    <property type="term" value="F:DNA binding"/>
    <property type="evidence" value="ECO:0007669"/>
    <property type="project" value="UniProtKB-UniRule"/>
</dbReference>
<keyword evidence="5" id="KW-1185">Reference proteome</keyword>
<dbReference type="PANTHER" id="PTHR43479">
    <property type="entry name" value="ACREF/ENVCD OPERON REPRESSOR-RELATED"/>
    <property type="match status" value="1"/>
</dbReference>
<accession>A0A1M6H7R4</accession>
<evidence type="ECO:0000313" key="5">
    <source>
        <dbReference type="Proteomes" id="UP000184080"/>
    </source>
</evidence>
<gene>
    <name evidence="4" type="ORF">SAMN05444401_2405</name>
</gene>
<dbReference type="STRING" id="1121298.SAMN05444401_2405"/>
<feature type="domain" description="HTH tetR-type" evidence="3">
    <location>
        <begin position="14"/>
        <end position="74"/>
    </location>
</feature>
<proteinExistence type="predicted"/>
<dbReference type="InterPro" id="IPR036271">
    <property type="entry name" value="Tet_transcr_reg_TetR-rel_C_sf"/>
</dbReference>
<evidence type="ECO:0000259" key="3">
    <source>
        <dbReference type="PROSITE" id="PS50977"/>
    </source>
</evidence>
<feature type="DNA-binding region" description="H-T-H motif" evidence="2">
    <location>
        <begin position="37"/>
        <end position="56"/>
    </location>
</feature>
<dbReference type="OrthoDB" id="494991at2"/>
<dbReference type="Proteomes" id="UP000184080">
    <property type="component" value="Unassembled WGS sequence"/>
</dbReference>
<dbReference type="InterPro" id="IPR050624">
    <property type="entry name" value="HTH-type_Tx_Regulator"/>
</dbReference>
<evidence type="ECO:0000256" key="1">
    <source>
        <dbReference type="ARBA" id="ARBA00023125"/>
    </source>
</evidence>
<reference evidence="4 5" key="1">
    <citation type="submission" date="2016-11" db="EMBL/GenBank/DDBJ databases">
        <authorList>
            <person name="Jaros S."/>
            <person name="Januszkiewicz K."/>
            <person name="Wedrychowicz H."/>
        </authorList>
    </citation>
    <scope>NUCLEOTIDE SEQUENCE [LARGE SCALE GENOMIC DNA]</scope>
    <source>
        <strain evidence="4 5">DSM 21864</strain>
    </source>
</reference>
<dbReference type="PRINTS" id="PR00455">
    <property type="entry name" value="HTHTETR"/>
</dbReference>
<dbReference type="EMBL" id="FQZO01000003">
    <property type="protein sequence ID" value="SHJ18206.1"/>
    <property type="molecule type" value="Genomic_DNA"/>
</dbReference>
<dbReference type="SUPFAM" id="SSF48498">
    <property type="entry name" value="Tetracyclin repressor-like, C-terminal domain"/>
    <property type="match status" value="1"/>
</dbReference>
<organism evidence="4 5">
    <name type="scientific">Clostridium amylolyticum</name>
    <dbReference type="NCBI Taxonomy" id="1121298"/>
    <lineage>
        <taxon>Bacteria</taxon>
        <taxon>Bacillati</taxon>
        <taxon>Bacillota</taxon>
        <taxon>Clostridia</taxon>
        <taxon>Eubacteriales</taxon>
        <taxon>Clostridiaceae</taxon>
        <taxon>Clostridium</taxon>
    </lineage>
</organism>
<protein>
    <submittedName>
        <fullName evidence="4">Transcriptional regulator, TetR family</fullName>
    </submittedName>
</protein>
<keyword evidence="1 2" id="KW-0238">DNA-binding</keyword>
<dbReference type="PROSITE" id="PS01081">
    <property type="entry name" value="HTH_TETR_1"/>
    <property type="match status" value="1"/>
</dbReference>
<dbReference type="AlphaFoldDB" id="A0A1M6H7R4"/>
<dbReference type="Pfam" id="PF00440">
    <property type="entry name" value="TetR_N"/>
    <property type="match status" value="1"/>
</dbReference>
<dbReference type="InterPro" id="IPR001647">
    <property type="entry name" value="HTH_TetR"/>
</dbReference>
<evidence type="ECO:0000256" key="2">
    <source>
        <dbReference type="PROSITE-ProRule" id="PRU00335"/>
    </source>
</evidence>
<name>A0A1M6H7R4_9CLOT</name>
<dbReference type="InterPro" id="IPR009057">
    <property type="entry name" value="Homeodomain-like_sf"/>
</dbReference>
<dbReference type="InterPro" id="IPR023772">
    <property type="entry name" value="DNA-bd_HTH_TetR-type_CS"/>
</dbReference>
<dbReference type="SUPFAM" id="SSF46689">
    <property type="entry name" value="Homeodomain-like"/>
    <property type="match status" value="1"/>
</dbReference>
<dbReference type="PANTHER" id="PTHR43479:SF11">
    <property type="entry name" value="ACREF_ENVCD OPERON REPRESSOR-RELATED"/>
    <property type="match status" value="1"/>
</dbReference>
<dbReference type="Gene3D" id="1.10.357.10">
    <property type="entry name" value="Tetracycline Repressor, domain 2"/>
    <property type="match status" value="1"/>
</dbReference>